<gene>
    <name evidence="2" type="ORF">V1264_001942</name>
</gene>
<feature type="compositionally biased region" description="Polar residues" evidence="1">
    <location>
        <begin position="277"/>
        <end position="286"/>
    </location>
</feature>
<keyword evidence="3" id="KW-1185">Reference proteome</keyword>
<organism evidence="2 3">
    <name type="scientific">Littorina saxatilis</name>
    <dbReference type="NCBI Taxonomy" id="31220"/>
    <lineage>
        <taxon>Eukaryota</taxon>
        <taxon>Metazoa</taxon>
        <taxon>Spiralia</taxon>
        <taxon>Lophotrochozoa</taxon>
        <taxon>Mollusca</taxon>
        <taxon>Gastropoda</taxon>
        <taxon>Caenogastropoda</taxon>
        <taxon>Littorinimorpha</taxon>
        <taxon>Littorinoidea</taxon>
        <taxon>Littorinidae</taxon>
        <taxon>Littorina</taxon>
    </lineage>
</organism>
<feature type="compositionally biased region" description="Polar residues" evidence="1">
    <location>
        <begin position="735"/>
        <end position="745"/>
    </location>
</feature>
<evidence type="ECO:0000256" key="1">
    <source>
        <dbReference type="SAM" id="MobiDB-lite"/>
    </source>
</evidence>
<comment type="caution">
    <text evidence="2">The sequence shown here is derived from an EMBL/GenBank/DDBJ whole genome shotgun (WGS) entry which is preliminary data.</text>
</comment>
<proteinExistence type="predicted"/>
<feature type="region of interest" description="Disordered" evidence="1">
    <location>
        <begin position="1176"/>
        <end position="1203"/>
    </location>
</feature>
<feature type="compositionally biased region" description="Basic and acidic residues" evidence="1">
    <location>
        <begin position="179"/>
        <end position="191"/>
    </location>
</feature>
<feature type="compositionally biased region" description="Basic and acidic residues" evidence="1">
    <location>
        <begin position="287"/>
        <end position="296"/>
    </location>
</feature>
<feature type="compositionally biased region" description="Polar residues" evidence="1">
    <location>
        <begin position="94"/>
        <end position="127"/>
    </location>
</feature>
<feature type="compositionally biased region" description="Polar residues" evidence="1">
    <location>
        <begin position="562"/>
        <end position="571"/>
    </location>
</feature>
<feature type="compositionally biased region" description="Basic and acidic residues" evidence="1">
    <location>
        <begin position="224"/>
        <end position="237"/>
    </location>
</feature>
<feature type="region of interest" description="Disordered" evidence="1">
    <location>
        <begin position="906"/>
        <end position="973"/>
    </location>
</feature>
<name>A0AAN9GPF8_9CAEN</name>
<feature type="compositionally biased region" description="Polar residues" evidence="1">
    <location>
        <begin position="963"/>
        <end position="973"/>
    </location>
</feature>
<feature type="compositionally biased region" description="Polar residues" evidence="1">
    <location>
        <begin position="212"/>
        <end position="223"/>
    </location>
</feature>
<feature type="compositionally biased region" description="Polar residues" evidence="1">
    <location>
        <begin position="192"/>
        <end position="201"/>
    </location>
</feature>
<feature type="compositionally biased region" description="Polar residues" evidence="1">
    <location>
        <begin position="164"/>
        <end position="175"/>
    </location>
</feature>
<feature type="compositionally biased region" description="Polar residues" evidence="1">
    <location>
        <begin position="75"/>
        <end position="84"/>
    </location>
</feature>
<sequence length="1287" mass="140162">MLESRLSQRLKKQELKNQKRRQWIMDEKEKRENLDAERRHKMKKQHVRVQKKDSENNCPFELENQPDKIHRAINPTVQQNTAGVSTEEDAGNDTCATSPSQTPTETTNRSSEPPASATNLIDETAMQSPEDVSKMKDVVDDTNAKSQSQTPTETTDRCSEPPASATNLIDETAMQSPEDVSKMKDVVDDTNAKSQSQTPTETTDRCSEPPASATNLIDETAMQNHEDVSKTKDDENGTKATAGAVKQPDKSDQPRQTHVVTINRDNKDYDTIDALQRNATGPPQQSDSERELKDSSADGIVSLPAKKLIQKVKNEEGTTETNQQAPPRESTDLSLQTNRSALCVEKKESSAAEIIPHCSSRLNPKEGEEDGTAGIIQSLQPPGTADPPPQESVSSCVEESKPNVIGVILQDSAGVKLNQDEKEDNAHRTVAMFEFLPVVSSGIDDSASNVEPKGTDGVHTKHISSGASPVKGEVGCASAKSESSVPVVKIDPPAQLPSAQTCGKNKDVDDDQILHPAPADPNLIEGEIDNSAAMSWSTPPTEIKDHPPHPSDSCDIKKNPGGSATVQQKTAGVSPEKDAGDDACATSLSQPPTKTTDRSSEPHASPTLLLGENSDVSKTIGEVDDTNAKSQSESSIETTDCSLQPPVSATCVLDGTAQQISERVSKNKDDVDGSKATSGTLIQTENSDQPKQTHVATTDRGNTIYFTTEAFQRHLTGPQQPSDSATQGEGKDSSAHSSTYFSQEVNGGDDTRKTIQPPAPRDSTDPCVQETSSAIGLEGKESSAAEGISDFSTNLNPREEDEDCTGGIIQSLQLPGTADPPTQESASFCVEERRAPITGVITQESPDVRFKEDQKEDRIVTMTESHDTCATSQYQSLTETIDRSSQPPASATNLLDETSLQNLETVSKTKDDVDSTNSTSQSLSSTDRSSEPLASATLLVDEKSLQNPGDVSKTKDDVATIDPSPQLSSSQICVESKKEGVHTAVQMTADLCPKEGKGDNANAQSCSRQPINPKKTRHRHVGQSHLARTREEGISRHTEAVPRETFQQAYQQHTSVHPETARPVASTPPSQHYQPMYPDLPQSQQLGLRHPLSEYHRQPGHGAHSQQYFHQHGDSHPLQSLAKAVHSNDGLPCGKKRARHEKKCMPQQSAVHVHYHNVKIRQADFVNISQQTDVVEERTSFTRNRDDPSRMDQDQELSEDSDTNCKLLHDGPASADIPTYDFNLPPDITTDDFTLPPGEFLLQPNSEQEAGSPDKDLREDRLIRTDSAINEKRKKTSKKRRFCCFKL</sequence>
<feature type="compositionally biased region" description="Basic and acidic residues" evidence="1">
    <location>
        <begin position="542"/>
        <end position="558"/>
    </location>
</feature>
<evidence type="ECO:0000313" key="2">
    <source>
        <dbReference type="EMBL" id="KAK7116222.1"/>
    </source>
</evidence>
<feature type="region of interest" description="Disordered" evidence="1">
    <location>
        <begin position="1"/>
        <end position="335"/>
    </location>
</feature>
<feature type="region of interest" description="Disordered" evidence="1">
    <location>
        <begin position="995"/>
        <end position="1034"/>
    </location>
</feature>
<dbReference type="EMBL" id="JBAMIC010000001">
    <property type="protein sequence ID" value="KAK7116222.1"/>
    <property type="molecule type" value="Genomic_DNA"/>
</dbReference>
<protein>
    <submittedName>
        <fullName evidence="2">Uncharacterized protein</fullName>
    </submittedName>
</protein>
<reference evidence="2 3" key="1">
    <citation type="submission" date="2024-02" db="EMBL/GenBank/DDBJ databases">
        <title>Chromosome-scale genome assembly of the rough periwinkle Littorina saxatilis.</title>
        <authorList>
            <person name="De Jode A."/>
            <person name="Faria R."/>
            <person name="Formenti G."/>
            <person name="Sims Y."/>
            <person name="Smith T.P."/>
            <person name="Tracey A."/>
            <person name="Wood J.M.D."/>
            <person name="Zagrodzka Z.B."/>
            <person name="Johannesson K."/>
            <person name="Butlin R.K."/>
            <person name="Leder E.H."/>
        </authorList>
    </citation>
    <scope>NUCLEOTIDE SEQUENCE [LARGE SCALE GENOMIC DNA]</scope>
    <source>
        <strain evidence="2">Snail1</strain>
        <tissue evidence="2">Muscle</tissue>
    </source>
</reference>
<feature type="compositionally biased region" description="Polar residues" evidence="1">
    <location>
        <begin position="144"/>
        <end position="153"/>
    </location>
</feature>
<feature type="compositionally biased region" description="Polar residues" evidence="1">
    <location>
        <begin position="675"/>
        <end position="701"/>
    </location>
</feature>
<feature type="compositionally biased region" description="Basic residues" evidence="1">
    <location>
        <begin position="39"/>
        <end position="49"/>
    </location>
</feature>
<feature type="compositionally biased region" description="Polar residues" evidence="1">
    <location>
        <begin position="628"/>
        <end position="646"/>
    </location>
</feature>
<feature type="compositionally biased region" description="Polar residues" evidence="1">
    <location>
        <begin position="717"/>
        <end position="727"/>
    </location>
</feature>
<feature type="compositionally biased region" description="Polar residues" evidence="1">
    <location>
        <begin position="1001"/>
        <end position="1010"/>
    </location>
</feature>
<feature type="compositionally biased region" description="Basic and acidic residues" evidence="1">
    <location>
        <begin position="131"/>
        <end position="143"/>
    </location>
</feature>
<feature type="region of interest" description="Disordered" evidence="1">
    <location>
        <begin position="715"/>
        <end position="803"/>
    </location>
</feature>
<feature type="compositionally biased region" description="Basic and acidic residues" evidence="1">
    <location>
        <begin position="11"/>
        <end position="38"/>
    </location>
</feature>
<feature type="compositionally biased region" description="Low complexity" evidence="1">
    <location>
        <begin position="915"/>
        <end position="927"/>
    </location>
</feature>
<evidence type="ECO:0000313" key="3">
    <source>
        <dbReference type="Proteomes" id="UP001374579"/>
    </source>
</evidence>
<feature type="compositionally biased region" description="Basic and acidic residues" evidence="1">
    <location>
        <begin position="1176"/>
        <end position="1193"/>
    </location>
</feature>
<feature type="region of interest" description="Disordered" evidence="1">
    <location>
        <begin position="452"/>
        <end position="646"/>
    </location>
</feature>
<feature type="region of interest" description="Disordered" evidence="1">
    <location>
        <begin position="662"/>
        <end position="701"/>
    </location>
</feature>
<accession>A0AAN9GPF8</accession>
<feature type="region of interest" description="Disordered" evidence="1">
    <location>
        <begin position="355"/>
        <end position="399"/>
    </location>
</feature>
<dbReference type="Proteomes" id="UP001374579">
    <property type="component" value="Unassembled WGS sequence"/>
</dbReference>
<feature type="compositionally biased region" description="Basic and acidic residues" evidence="1">
    <location>
        <begin position="663"/>
        <end position="673"/>
    </location>
</feature>